<name>A0A9J6GY48_HAELO</name>
<protein>
    <submittedName>
        <fullName evidence="1">Uncharacterized protein</fullName>
    </submittedName>
</protein>
<gene>
    <name evidence="1" type="ORF">HPB48_022661</name>
</gene>
<sequence>MWQALSTGEPSPRAEILHNIDNIDGTAALRYMNFKLVVGSSGRVLDSRHEIRGQSRAYEDLELLVGTVQSSPLYSDALYRKKTSQPIRGDSWRRDATKPLAEKHSRELRLPGALLPVRRG</sequence>
<evidence type="ECO:0000313" key="2">
    <source>
        <dbReference type="Proteomes" id="UP000821853"/>
    </source>
</evidence>
<dbReference type="EMBL" id="JABSTR010000010">
    <property type="protein sequence ID" value="KAH9379761.1"/>
    <property type="molecule type" value="Genomic_DNA"/>
</dbReference>
<dbReference type="OrthoDB" id="6420441at2759"/>
<evidence type="ECO:0000313" key="1">
    <source>
        <dbReference type="EMBL" id="KAH9379761.1"/>
    </source>
</evidence>
<dbReference type="VEuPathDB" id="VectorBase:HLOH_040985"/>
<dbReference type="AlphaFoldDB" id="A0A9J6GY48"/>
<proteinExistence type="predicted"/>
<organism evidence="1 2">
    <name type="scientific">Haemaphysalis longicornis</name>
    <name type="common">Bush tick</name>
    <dbReference type="NCBI Taxonomy" id="44386"/>
    <lineage>
        <taxon>Eukaryota</taxon>
        <taxon>Metazoa</taxon>
        <taxon>Ecdysozoa</taxon>
        <taxon>Arthropoda</taxon>
        <taxon>Chelicerata</taxon>
        <taxon>Arachnida</taxon>
        <taxon>Acari</taxon>
        <taxon>Parasitiformes</taxon>
        <taxon>Ixodida</taxon>
        <taxon>Ixodoidea</taxon>
        <taxon>Ixodidae</taxon>
        <taxon>Haemaphysalinae</taxon>
        <taxon>Haemaphysalis</taxon>
    </lineage>
</organism>
<keyword evidence="2" id="KW-1185">Reference proteome</keyword>
<accession>A0A9J6GY48</accession>
<dbReference type="Proteomes" id="UP000821853">
    <property type="component" value="Chromosome 8"/>
</dbReference>
<reference evidence="1 2" key="1">
    <citation type="journal article" date="2020" name="Cell">
        <title>Large-Scale Comparative Analyses of Tick Genomes Elucidate Their Genetic Diversity and Vector Capacities.</title>
        <authorList>
            <consortium name="Tick Genome and Microbiome Consortium (TIGMIC)"/>
            <person name="Jia N."/>
            <person name="Wang J."/>
            <person name="Shi W."/>
            <person name="Du L."/>
            <person name="Sun Y."/>
            <person name="Zhan W."/>
            <person name="Jiang J.F."/>
            <person name="Wang Q."/>
            <person name="Zhang B."/>
            <person name="Ji P."/>
            <person name="Bell-Sakyi L."/>
            <person name="Cui X.M."/>
            <person name="Yuan T.T."/>
            <person name="Jiang B.G."/>
            <person name="Yang W.F."/>
            <person name="Lam T.T."/>
            <person name="Chang Q.C."/>
            <person name="Ding S.J."/>
            <person name="Wang X.J."/>
            <person name="Zhu J.G."/>
            <person name="Ruan X.D."/>
            <person name="Zhao L."/>
            <person name="Wei J.T."/>
            <person name="Ye R.Z."/>
            <person name="Que T.C."/>
            <person name="Du C.H."/>
            <person name="Zhou Y.H."/>
            <person name="Cheng J.X."/>
            <person name="Dai P.F."/>
            <person name="Guo W.B."/>
            <person name="Han X.H."/>
            <person name="Huang E.J."/>
            <person name="Li L.F."/>
            <person name="Wei W."/>
            <person name="Gao Y.C."/>
            <person name="Liu J.Z."/>
            <person name="Shao H.Z."/>
            <person name="Wang X."/>
            <person name="Wang C.C."/>
            <person name="Yang T.C."/>
            <person name="Huo Q.B."/>
            <person name="Li W."/>
            <person name="Chen H.Y."/>
            <person name="Chen S.E."/>
            <person name="Zhou L.G."/>
            <person name="Ni X.B."/>
            <person name="Tian J.H."/>
            <person name="Sheng Y."/>
            <person name="Liu T."/>
            <person name="Pan Y.S."/>
            <person name="Xia L.Y."/>
            <person name="Li J."/>
            <person name="Zhao F."/>
            <person name="Cao W.C."/>
        </authorList>
    </citation>
    <scope>NUCLEOTIDE SEQUENCE [LARGE SCALE GENOMIC DNA]</scope>
    <source>
        <strain evidence="1">HaeL-2018</strain>
    </source>
</reference>
<comment type="caution">
    <text evidence="1">The sequence shown here is derived from an EMBL/GenBank/DDBJ whole genome shotgun (WGS) entry which is preliminary data.</text>
</comment>